<dbReference type="Pfam" id="PF00293">
    <property type="entry name" value="NUDIX"/>
    <property type="match status" value="1"/>
</dbReference>
<dbReference type="PRINTS" id="PR01356">
    <property type="entry name" value="GFGPROTEIN"/>
</dbReference>
<keyword evidence="2" id="KW-0378">Hydrolase</keyword>
<evidence type="ECO:0000256" key="2">
    <source>
        <dbReference type="ARBA" id="ARBA00022801"/>
    </source>
</evidence>
<evidence type="ECO:0000256" key="1">
    <source>
        <dbReference type="ARBA" id="ARBA00005582"/>
    </source>
</evidence>
<dbReference type="FunFam" id="3.90.79.10:FF:000015">
    <property type="entry name" value="Nudix hydrolase 8"/>
    <property type="match status" value="1"/>
</dbReference>
<comment type="similarity">
    <text evidence="1">Belongs to the Nudix hydrolase family.</text>
</comment>
<dbReference type="Pfam" id="PF18290">
    <property type="entry name" value="Nudix_hydro"/>
    <property type="match status" value="1"/>
</dbReference>
<gene>
    <name evidence="4" type="primary">Dgri\GH17882</name>
    <name evidence="4" type="ORF">Dgri_GH17882</name>
</gene>
<proteinExistence type="inferred from homology"/>
<dbReference type="InParanoid" id="B4JX48"/>
<dbReference type="SUPFAM" id="SSF55811">
    <property type="entry name" value="Nudix"/>
    <property type="match status" value="1"/>
</dbReference>
<dbReference type="InterPro" id="IPR040618">
    <property type="entry name" value="Pre-Nudix"/>
</dbReference>
<dbReference type="KEGG" id="dgr:6569364"/>
<dbReference type="HOGENOM" id="CLU_054299_3_0_1"/>
<dbReference type="AlphaFoldDB" id="B4JX48"/>
<sequence>MDSPPDVFRGVVDRFQGVTVDCKAQAVQIADKTQFQQMLQKSLDFWRANNNRAIWFRVYRDQSEWVPILTEAGFDFHHARVGVVTMYLWLPRHEESNLPSYAHTLLGVGGLVINDQNEVLVVSDKYAIAKNICKLPGGYVEPGENFIDSAVREVFEETGIRTEFRSMVCLRHSHGGNFGCSDIYIVIGLKPLNLDIKRCEREIESASWMPLAEYLENPLVLEGSRSFVRTYLDYQKRGLDFTCHNLVHQVLKKEYQLYYVDPQKDEKQQVPKL</sequence>
<dbReference type="SMR" id="B4JX48"/>
<dbReference type="PhylomeDB" id="B4JX48"/>
<dbReference type="eggNOG" id="KOG0648">
    <property type="taxonomic scope" value="Eukaryota"/>
</dbReference>
<protein>
    <submittedName>
        <fullName evidence="4">GH17882</fullName>
    </submittedName>
</protein>
<evidence type="ECO:0000259" key="3">
    <source>
        <dbReference type="PROSITE" id="PS51462"/>
    </source>
</evidence>
<dbReference type="Proteomes" id="UP000001070">
    <property type="component" value="Unassembled WGS sequence"/>
</dbReference>
<dbReference type="GO" id="GO:0047631">
    <property type="term" value="F:ADP-ribose diphosphatase activity"/>
    <property type="evidence" value="ECO:0007669"/>
    <property type="project" value="TreeGrafter"/>
</dbReference>
<dbReference type="PANTHER" id="PTHR13994:SF13">
    <property type="entry name" value="FI03680P"/>
    <property type="match status" value="1"/>
</dbReference>
<accession>B4JX48</accession>
<dbReference type="STRING" id="7222.B4JX48"/>
<dbReference type="EMBL" id="CH916376">
    <property type="protein sequence ID" value="EDV95324.1"/>
    <property type="molecule type" value="Genomic_DNA"/>
</dbReference>
<dbReference type="InterPro" id="IPR003293">
    <property type="entry name" value="Nudix_hydrolase6-like"/>
</dbReference>
<keyword evidence="5" id="KW-1185">Reference proteome</keyword>
<dbReference type="GO" id="GO:0035529">
    <property type="term" value="F:NADH pyrophosphatase activity"/>
    <property type="evidence" value="ECO:0007669"/>
    <property type="project" value="TreeGrafter"/>
</dbReference>
<dbReference type="PANTHER" id="PTHR13994">
    <property type="entry name" value="NUDIX HYDROLASE RELATED"/>
    <property type="match status" value="1"/>
</dbReference>
<dbReference type="CDD" id="cd04670">
    <property type="entry name" value="NUDIX_ASFGF2_Nudt6"/>
    <property type="match status" value="1"/>
</dbReference>
<dbReference type="FunCoup" id="B4JX48">
    <property type="interactions" value="11"/>
</dbReference>
<dbReference type="InterPro" id="IPR000086">
    <property type="entry name" value="NUDIX_hydrolase_dom"/>
</dbReference>
<dbReference type="InterPro" id="IPR015797">
    <property type="entry name" value="NUDIX_hydrolase-like_dom_sf"/>
</dbReference>
<feature type="domain" description="Nudix hydrolase" evidence="3">
    <location>
        <begin position="103"/>
        <end position="233"/>
    </location>
</feature>
<evidence type="ECO:0000313" key="4">
    <source>
        <dbReference type="EMBL" id="EDV95324.1"/>
    </source>
</evidence>
<dbReference type="OrthoDB" id="447842at2759"/>
<dbReference type="GO" id="GO:0051287">
    <property type="term" value="F:NAD binding"/>
    <property type="evidence" value="ECO:0007669"/>
    <property type="project" value="TreeGrafter"/>
</dbReference>
<organism evidence="5">
    <name type="scientific">Drosophila grimshawi</name>
    <name type="common">Hawaiian fruit fly</name>
    <name type="synonym">Idiomyia grimshawi</name>
    <dbReference type="NCBI Taxonomy" id="7222"/>
    <lineage>
        <taxon>Eukaryota</taxon>
        <taxon>Metazoa</taxon>
        <taxon>Ecdysozoa</taxon>
        <taxon>Arthropoda</taxon>
        <taxon>Hexapoda</taxon>
        <taxon>Insecta</taxon>
        <taxon>Pterygota</taxon>
        <taxon>Neoptera</taxon>
        <taxon>Endopterygota</taxon>
        <taxon>Diptera</taxon>
        <taxon>Brachycera</taxon>
        <taxon>Muscomorpha</taxon>
        <taxon>Ephydroidea</taxon>
        <taxon>Drosophilidae</taxon>
        <taxon>Drosophila</taxon>
        <taxon>Hawaiian Drosophila</taxon>
    </lineage>
</organism>
<reference evidence="4 5" key="1">
    <citation type="journal article" date="2007" name="Nature">
        <title>Evolution of genes and genomes on the Drosophila phylogeny.</title>
        <authorList>
            <consortium name="Drosophila 12 Genomes Consortium"/>
            <person name="Clark A.G."/>
            <person name="Eisen M.B."/>
            <person name="Smith D.R."/>
            <person name="Bergman C.M."/>
            <person name="Oliver B."/>
            <person name="Markow T.A."/>
            <person name="Kaufman T.C."/>
            <person name="Kellis M."/>
            <person name="Gelbart W."/>
            <person name="Iyer V.N."/>
            <person name="Pollard D.A."/>
            <person name="Sackton T.B."/>
            <person name="Larracuente A.M."/>
            <person name="Singh N.D."/>
            <person name="Abad J.P."/>
            <person name="Abt D.N."/>
            <person name="Adryan B."/>
            <person name="Aguade M."/>
            <person name="Akashi H."/>
            <person name="Anderson W.W."/>
            <person name="Aquadro C.F."/>
            <person name="Ardell D.H."/>
            <person name="Arguello R."/>
            <person name="Artieri C.G."/>
            <person name="Barbash D.A."/>
            <person name="Barker D."/>
            <person name="Barsanti P."/>
            <person name="Batterham P."/>
            <person name="Batzoglou S."/>
            <person name="Begun D."/>
            <person name="Bhutkar A."/>
            <person name="Blanco E."/>
            <person name="Bosak S.A."/>
            <person name="Bradley R.K."/>
            <person name="Brand A.D."/>
            <person name="Brent M.R."/>
            <person name="Brooks A.N."/>
            <person name="Brown R.H."/>
            <person name="Butlin R.K."/>
            <person name="Caggese C."/>
            <person name="Calvi B.R."/>
            <person name="Bernardo de Carvalho A."/>
            <person name="Caspi A."/>
            <person name="Castrezana S."/>
            <person name="Celniker S.E."/>
            <person name="Chang J.L."/>
            <person name="Chapple C."/>
            <person name="Chatterji S."/>
            <person name="Chinwalla A."/>
            <person name="Civetta A."/>
            <person name="Clifton S.W."/>
            <person name="Comeron J.M."/>
            <person name="Costello J.C."/>
            <person name="Coyne J.A."/>
            <person name="Daub J."/>
            <person name="David R.G."/>
            <person name="Delcher A.L."/>
            <person name="Delehaunty K."/>
            <person name="Do C.B."/>
            <person name="Ebling H."/>
            <person name="Edwards K."/>
            <person name="Eickbush T."/>
            <person name="Evans J.D."/>
            <person name="Filipski A."/>
            <person name="Findeiss S."/>
            <person name="Freyhult E."/>
            <person name="Fulton L."/>
            <person name="Fulton R."/>
            <person name="Garcia A.C."/>
            <person name="Gardiner A."/>
            <person name="Garfield D.A."/>
            <person name="Garvin B.E."/>
            <person name="Gibson G."/>
            <person name="Gilbert D."/>
            <person name="Gnerre S."/>
            <person name="Godfrey J."/>
            <person name="Good R."/>
            <person name="Gotea V."/>
            <person name="Gravely B."/>
            <person name="Greenberg A.J."/>
            <person name="Griffiths-Jones S."/>
            <person name="Gross S."/>
            <person name="Guigo R."/>
            <person name="Gustafson E.A."/>
            <person name="Haerty W."/>
            <person name="Hahn M.W."/>
            <person name="Halligan D.L."/>
            <person name="Halpern A.L."/>
            <person name="Halter G.M."/>
            <person name="Han M.V."/>
            <person name="Heger A."/>
            <person name="Hillier L."/>
            <person name="Hinrichs A.S."/>
            <person name="Holmes I."/>
            <person name="Hoskins R.A."/>
            <person name="Hubisz M.J."/>
            <person name="Hultmark D."/>
            <person name="Huntley M.A."/>
            <person name="Jaffe D.B."/>
            <person name="Jagadeeshan S."/>
            <person name="Jeck W.R."/>
            <person name="Johnson J."/>
            <person name="Jones C.D."/>
            <person name="Jordan W.C."/>
            <person name="Karpen G.H."/>
            <person name="Kataoka E."/>
            <person name="Keightley P.D."/>
            <person name="Kheradpour P."/>
            <person name="Kirkness E.F."/>
            <person name="Koerich L.B."/>
            <person name="Kristiansen K."/>
            <person name="Kudrna D."/>
            <person name="Kulathinal R.J."/>
            <person name="Kumar S."/>
            <person name="Kwok R."/>
            <person name="Lander E."/>
            <person name="Langley C.H."/>
            <person name="Lapoint R."/>
            <person name="Lazzaro B.P."/>
            <person name="Lee S.J."/>
            <person name="Levesque L."/>
            <person name="Li R."/>
            <person name="Lin C.F."/>
            <person name="Lin M.F."/>
            <person name="Lindblad-Toh K."/>
            <person name="Llopart A."/>
            <person name="Long M."/>
            <person name="Low L."/>
            <person name="Lozovsky E."/>
            <person name="Lu J."/>
            <person name="Luo M."/>
            <person name="Machado C.A."/>
            <person name="Makalowski W."/>
            <person name="Marzo M."/>
            <person name="Matsuda M."/>
            <person name="Matzkin L."/>
            <person name="McAllister B."/>
            <person name="McBride C.S."/>
            <person name="McKernan B."/>
            <person name="McKernan K."/>
            <person name="Mendez-Lago M."/>
            <person name="Minx P."/>
            <person name="Mollenhauer M.U."/>
            <person name="Montooth K."/>
            <person name="Mount S.M."/>
            <person name="Mu X."/>
            <person name="Myers E."/>
            <person name="Negre B."/>
            <person name="Newfeld S."/>
            <person name="Nielsen R."/>
            <person name="Noor M.A."/>
            <person name="O'Grady P."/>
            <person name="Pachter L."/>
            <person name="Papaceit M."/>
            <person name="Parisi M.J."/>
            <person name="Parisi M."/>
            <person name="Parts L."/>
            <person name="Pedersen J.S."/>
            <person name="Pesole G."/>
            <person name="Phillippy A.M."/>
            <person name="Ponting C.P."/>
            <person name="Pop M."/>
            <person name="Porcelli D."/>
            <person name="Powell J.R."/>
            <person name="Prohaska S."/>
            <person name="Pruitt K."/>
            <person name="Puig M."/>
            <person name="Quesneville H."/>
            <person name="Ram K.R."/>
            <person name="Rand D."/>
            <person name="Rasmussen M.D."/>
            <person name="Reed L.K."/>
            <person name="Reenan R."/>
            <person name="Reily A."/>
            <person name="Remington K.A."/>
            <person name="Rieger T.T."/>
            <person name="Ritchie M.G."/>
            <person name="Robin C."/>
            <person name="Rogers Y.H."/>
            <person name="Rohde C."/>
            <person name="Rozas J."/>
            <person name="Rubenfield M.J."/>
            <person name="Ruiz A."/>
            <person name="Russo S."/>
            <person name="Salzberg S.L."/>
            <person name="Sanchez-Gracia A."/>
            <person name="Saranga D.J."/>
            <person name="Sato H."/>
            <person name="Schaeffer S.W."/>
            <person name="Schatz M.C."/>
            <person name="Schlenke T."/>
            <person name="Schwartz R."/>
            <person name="Segarra C."/>
            <person name="Singh R.S."/>
            <person name="Sirot L."/>
            <person name="Sirota M."/>
            <person name="Sisneros N.B."/>
            <person name="Smith C.D."/>
            <person name="Smith T.F."/>
            <person name="Spieth J."/>
            <person name="Stage D.E."/>
            <person name="Stark A."/>
            <person name="Stephan W."/>
            <person name="Strausberg R.L."/>
            <person name="Strempel S."/>
            <person name="Sturgill D."/>
            <person name="Sutton G."/>
            <person name="Sutton G.G."/>
            <person name="Tao W."/>
            <person name="Teichmann S."/>
            <person name="Tobari Y.N."/>
            <person name="Tomimura Y."/>
            <person name="Tsolas J.M."/>
            <person name="Valente V.L."/>
            <person name="Venter E."/>
            <person name="Venter J.C."/>
            <person name="Vicario S."/>
            <person name="Vieira F.G."/>
            <person name="Vilella A.J."/>
            <person name="Villasante A."/>
            <person name="Walenz B."/>
            <person name="Wang J."/>
            <person name="Wasserman M."/>
            <person name="Watts T."/>
            <person name="Wilson D."/>
            <person name="Wilson R.K."/>
            <person name="Wing R.A."/>
            <person name="Wolfner M.F."/>
            <person name="Wong A."/>
            <person name="Wong G.K."/>
            <person name="Wu C.I."/>
            <person name="Wu G."/>
            <person name="Yamamoto D."/>
            <person name="Yang H.P."/>
            <person name="Yang S.P."/>
            <person name="Yorke J.A."/>
            <person name="Yoshida K."/>
            <person name="Zdobnov E."/>
            <person name="Zhang P."/>
            <person name="Zhang Y."/>
            <person name="Zimin A.V."/>
            <person name="Baldwin J."/>
            <person name="Abdouelleil A."/>
            <person name="Abdulkadir J."/>
            <person name="Abebe A."/>
            <person name="Abera B."/>
            <person name="Abreu J."/>
            <person name="Acer S.C."/>
            <person name="Aftuck L."/>
            <person name="Alexander A."/>
            <person name="An P."/>
            <person name="Anderson E."/>
            <person name="Anderson S."/>
            <person name="Arachi H."/>
            <person name="Azer M."/>
            <person name="Bachantsang P."/>
            <person name="Barry A."/>
            <person name="Bayul T."/>
            <person name="Berlin A."/>
            <person name="Bessette D."/>
            <person name="Bloom T."/>
            <person name="Blye J."/>
            <person name="Boguslavskiy L."/>
            <person name="Bonnet C."/>
            <person name="Boukhgalter B."/>
            <person name="Bourzgui I."/>
            <person name="Brown A."/>
            <person name="Cahill P."/>
            <person name="Channer S."/>
            <person name="Cheshatsang Y."/>
            <person name="Chuda L."/>
            <person name="Citroen M."/>
            <person name="Collymore A."/>
            <person name="Cooke P."/>
            <person name="Costello M."/>
            <person name="D'Aco K."/>
            <person name="Daza R."/>
            <person name="De Haan G."/>
            <person name="DeGray S."/>
            <person name="DeMaso C."/>
            <person name="Dhargay N."/>
            <person name="Dooley K."/>
            <person name="Dooley E."/>
            <person name="Doricent M."/>
            <person name="Dorje P."/>
            <person name="Dorjee K."/>
            <person name="Dupes A."/>
            <person name="Elong R."/>
            <person name="Falk J."/>
            <person name="Farina A."/>
            <person name="Faro S."/>
            <person name="Ferguson D."/>
            <person name="Fisher S."/>
            <person name="Foley C.D."/>
            <person name="Franke A."/>
            <person name="Friedrich D."/>
            <person name="Gadbois L."/>
            <person name="Gearin G."/>
            <person name="Gearin C.R."/>
            <person name="Giannoukos G."/>
            <person name="Goode T."/>
            <person name="Graham J."/>
            <person name="Grandbois E."/>
            <person name="Grewal S."/>
            <person name="Gyaltsen K."/>
            <person name="Hafez N."/>
            <person name="Hagos B."/>
            <person name="Hall J."/>
            <person name="Henson C."/>
            <person name="Hollinger A."/>
            <person name="Honan T."/>
            <person name="Huard M.D."/>
            <person name="Hughes L."/>
            <person name="Hurhula B."/>
            <person name="Husby M.E."/>
            <person name="Kamat A."/>
            <person name="Kanga B."/>
            <person name="Kashin S."/>
            <person name="Khazanovich D."/>
            <person name="Kisner P."/>
            <person name="Lance K."/>
            <person name="Lara M."/>
            <person name="Lee W."/>
            <person name="Lennon N."/>
            <person name="Letendre F."/>
            <person name="LeVine R."/>
            <person name="Lipovsky A."/>
            <person name="Liu X."/>
            <person name="Liu J."/>
            <person name="Liu S."/>
            <person name="Lokyitsang T."/>
            <person name="Lokyitsang Y."/>
            <person name="Lubonja R."/>
            <person name="Lui A."/>
            <person name="MacDonald P."/>
            <person name="Magnisalis V."/>
            <person name="Maru K."/>
            <person name="Matthews C."/>
            <person name="McCusker W."/>
            <person name="McDonough S."/>
            <person name="Mehta T."/>
            <person name="Meldrim J."/>
            <person name="Meneus L."/>
            <person name="Mihai O."/>
            <person name="Mihalev A."/>
            <person name="Mihova T."/>
            <person name="Mittelman R."/>
            <person name="Mlenga V."/>
            <person name="Montmayeur A."/>
            <person name="Mulrain L."/>
            <person name="Navidi A."/>
            <person name="Naylor J."/>
            <person name="Negash T."/>
            <person name="Nguyen T."/>
            <person name="Nguyen N."/>
            <person name="Nicol R."/>
            <person name="Norbu C."/>
            <person name="Norbu N."/>
            <person name="Novod N."/>
            <person name="O'Neill B."/>
            <person name="Osman S."/>
            <person name="Markiewicz E."/>
            <person name="Oyono O.L."/>
            <person name="Patti C."/>
            <person name="Phunkhang P."/>
            <person name="Pierre F."/>
            <person name="Priest M."/>
            <person name="Raghuraman S."/>
            <person name="Rege F."/>
            <person name="Reyes R."/>
            <person name="Rise C."/>
            <person name="Rogov P."/>
            <person name="Ross K."/>
            <person name="Ryan E."/>
            <person name="Settipalli S."/>
            <person name="Shea T."/>
            <person name="Sherpa N."/>
            <person name="Shi L."/>
            <person name="Shih D."/>
            <person name="Sparrow T."/>
            <person name="Spaulding J."/>
            <person name="Stalker J."/>
            <person name="Stange-Thomann N."/>
            <person name="Stavropoulos S."/>
            <person name="Stone C."/>
            <person name="Strader C."/>
            <person name="Tesfaye S."/>
            <person name="Thomson T."/>
            <person name="Thoulutsang Y."/>
            <person name="Thoulutsang D."/>
            <person name="Topham K."/>
            <person name="Topping I."/>
            <person name="Tsamla T."/>
            <person name="Vassiliev H."/>
            <person name="Vo A."/>
            <person name="Wangchuk T."/>
            <person name="Wangdi T."/>
            <person name="Weiand M."/>
            <person name="Wilkinson J."/>
            <person name="Wilson A."/>
            <person name="Yadav S."/>
            <person name="Young G."/>
            <person name="Yu Q."/>
            <person name="Zembek L."/>
            <person name="Zhong D."/>
            <person name="Zimmer A."/>
            <person name="Zwirko Z."/>
            <person name="Jaffe D.B."/>
            <person name="Alvarez P."/>
            <person name="Brockman W."/>
            <person name="Butler J."/>
            <person name="Chin C."/>
            <person name="Gnerre S."/>
            <person name="Grabherr M."/>
            <person name="Kleber M."/>
            <person name="Mauceli E."/>
            <person name="MacCallum I."/>
        </authorList>
    </citation>
    <scope>NUCLEOTIDE SEQUENCE [LARGE SCALE GENOMIC DNA]</scope>
    <source>
        <strain evidence="5">Tucson 15287-2541.00</strain>
    </source>
</reference>
<dbReference type="OMA" id="HAHGGNF"/>
<evidence type="ECO:0000313" key="5">
    <source>
        <dbReference type="Proteomes" id="UP000001070"/>
    </source>
</evidence>
<name>B4JX48_DROGR</name>
<dbReference type="Gene3D" id="3.90.79.10">
    <property type="entry name" value="Nucleoside Triphosphate Pyrophosphohydrolase"/>
    <property type="match status" value="1"/>
</dbReference>
<dbReference type="PROSITE" id="PS51462">
    <property type="entry name" value="NUDIX"/>
    <property type="match status" value="1"/>
</dbReference>
<dbReference type="Gene3D" id="3.40.630.30">
    <property type="match status" value="1"/>
</dbReference>